<name>A0A5J4VXN4_9EUKA</name>
<comment type="caution">
    <text evidence="4">The sequence shown here is derived from an EMBL/GenBank/DDBJ whole genome shotgun (WGS) entry which is preliminary data.</text>
</comment>
<feature type="region of interest" description="Disordered" evidence="2">
    <location>
        <begin position="616"/>
        <end position="659"/>
    </location>
</feature>
<feature type="compositionally biased region" description="Basic and acidic residues" evidence="2">
    <location>
        <begin position="1"/>
        <end position="10"/>
    </location>
</feature>
<evidence type="ECO:0000256" key="1">
    <source>
        <dbReference type="PROSITE-ProRule" id="PRU00176"/>
    </source>
</evidence>
<evidence type="ECO:0000313" key="5">
    <source>
        <dbReference type="Proteomes" id="UP000324800"/>
    </source>
</evidence>
<evidence type="ECO:0000259" key="3">
    <source>
        <dbReference type="PROSITE" id="PS50102"/>
    </source>
</evidence>
<feature type="domain" description="RRM" evidence="3">
    <location>
        <begin position="535"/>
        <end position="614"/>
    </location>
</feature>
<dbReference type="AlphaFoldDB" id="A0A5J4VXN4"/>
<dbReference type="GO" id="GO:0003723">
    <property type="term" value="F:RNA binding"/>
    <property type="evidence" value="ECO:0007669"/>
    <property type="project" value="UniProtKB-UniRule"/>
</dbReference>
<feature type="compositionally biased region" description="Pro residues" evidence="2">
    <location>
        <begin position="986"/>
        <end position="996"/>
    </location>
</feature>
<feature type="compositionally biased region" description="Acidic residues" evidence="2">
    <location>
        <begin position="241"/>
        <end position="257"/>
    </location>
</feature>
<feature type="domain" description="RRM" evidence="3">
    <location>
        <begin position="255"/>
        <end position="340"/>
    </location>
</feature>
<sequence>MNSEDLETKIDNNSIRDGFPKQTRQSSDLLLHLESLEHLNEHELKDALLNLFIVITTSPEGQQIQSEEILDKISKVYFIQEKAELQTLCLNILISLNCRSIPHPQDTNAEFLCQTLIHSLISPNKATCEASCRIIIDAAKQMKKIRLILTQRDCLIKKAVDILKDGYQSSSSSSQPQFEFAEHTKIAVLEILIQLALRKNRDWNQEETNELINILQFISENNINSMKKEKENENKKKDDKDDNEEEEDQQEDEDIETVESKAEQLLDTTEDILRNFFEKKAPGVNIGIKVCRDYYNPHKSLGYGILNFDTQADAQKILDELNYSELKPNGRAFRLMQRVPGIQQRQQGGQCLCVKNLPENYTSKMLNDLFKGFGSIMSCKVSLYKRMDAGKHGFVYFTKKEDGDKALQEMNKKVIDGNEIIVESSRPFDEYSHQTCFIDQINPETTEEDIRAALDNVKDSIQKIVFKKSNQIQGGENQTLRAIFVYLNSKEVADQVAHDYNGTEIKGAKVRVAIARSKWERQQYKRKLREATRYKLIYIDGYPQEYTDDQLKDLFSKFGKITSSVAMKSGEGTKRGFGFCCFEDEESAKKAIQEMNGYQIGPGGQQLDVDYAQNKAERPPFRQPDREMDRDNKYGDERRQYNKFSSRKNEKQHKSQDQNNQTNFEGLLQMMQFLPLFTQNMGQNTFGPVPPYPFGNPGQQIPPYMQPNMGMNQQFPFAGMNPNLVNQQNIPFGGMLNQQGQPRNLENIGNQQFPAQHSIQMQKQLPQQQQQLLHQQQQLMQNPLNPTQISGPMQGQHIIQEHKPPNIPNIQPPIPIFQQQPIQPQPLHQLVQTNVNPVNSTDLLPLPPDLPFILPPELQFNHQIDSQIYNTQLEQPSQTFIPSNIQSKTLENKSGKTKEIVHKKKQQLQQQQQRHDNQVITSKTAEDKTSNANQISQIQPNMPIQTQQQHKPLSAKATELHSMTSTPTSHRYDSPSDTHSQQYSYTPPPFSTPSPSPSVQYSVFIPADISEAKQQSLHQQQLLSQQFRFPSPPSNIIHSPSPFPPSSSFSLSSQPSPPFSLPQMDNYPTPPDSEVMMEKQQIQMQEYHVNQYIEQNQQNKQQYENEEETQFPEGLMKEDITKDQNQNDNESMPPGLDFDGN</sequence>
<dbReference type="CDD" id="cd00590">
    <property type="entry name" value="RRM_SF"/>
    <property type="match status" value="2"/>
</dbReference>
<accession>A0A5J4VXN4</accession>
<dbReference type="SUPFAM" id="SSF48371">
    <property type="entry name" value="ARM repeat"/>
    <property type="match status" value="1"/>
</dbReference>
<feature type="region of interest" description="Disordered" evidence="2">
    <location>
        <begin position="881"/>
        <end position="997"/>
    </location>
</feature>
<dbReference type="EMBL" id="SNRW01004495">
    <property type="protein sequence ID" value="KAA6387150.1"/>
    <property type="molecule type" value="Genomic_DNA"/>
</dbReference>
<dbReference type="PANTHER" id="PTHR15241">
    <property type="entry name" value="TRANSFORMER-2-RELATED"/>
    <property type="match status" value="1"/>
</dbReference>
<evidence type="ECO:0000313" key="4">
    <source>
        <dbReference type="EMBL" id="KAA6387150.1"/>
    </source>
</evidence>
<dbReference type="Pfam" id="PF00076">
    <property type="entry name" value="RRM_1"/>
    <property type="match status" value="3"/>
</dbReference>
<dbReference type="OrthoDB" id="19742at2759"/>
<feature type="non-terminal residue" evidence="4">
    <location>
        <position position="1141"/>
    </location>
</feature>
<dbReference type="PROSITE" id="PS50102">
    <property type="entry name" value="RRM"/>
    <property type="match status" value="4"/>
</dbReference>
<organism evidence="4 5">
    <name type="scientific">Streblomastix strix</name>
    <dbReference type="NCBI Taxonomy" id="222440"/>
    <lineage>
        <taxon>Eukaryota</taxon>
        <taxon>Metamonada</taxon>
        <taxon>Preaxostyla</taxon>
        <taxon>Oxymonadida</taxon>
        <taxon>Streblomastigidae</taxon>
        <taxon>Streblomastix</taxon>
    </lineage>
</organism>
<feature type="compositionally biased region" description="Polar residues" evidence="2">
    <location>
        <begin position="930"/>
        <end position="951"/>
    </location>
</feature>
<feature type="compositionally biased region" description="Basic and acidic residues" evidence="2">
    <location>
        <begin position="647"/>
        <end position="656"/>
    </location>
</feature>
<evidence type="ECO:0000256" key="2">
    <source>
        <dbReference type="SAM" id="MobiDB-lite"/>
    </source>
</evidence>
<dbReference type="Proteomes" id="UP000324800">
    <property type="component" value="Unassembled WGS sequence"/>
</dbReference>
<proteinExistence type="predicted"/>
<dbReference type="Gene3D" id="3.30.70.330">
    <property type="match status" value="4"/>
</dbReference>
<dbReference type="SUPFAM" id="SSF54928">
    <property type="entry name" value="RNA-binding domain, RBD"/>
    <property type="match status" value="3"/>
</dbReference>
<dbReference type="InterPro" id="IPR012677">
    <property type="entry name" value="Nucleotide-bd_a/b_plait_sf"/>
</dbReference>
<feature type="compositionally biased region" description="Basic and acidic residues" evidence="2">
    <location>
        <begin position="890"/>
        <end position="900"/>
    </location>
</feature>
<feature type="domain" description="RRM" evidence="3">
    <location>
        <begin position="434"/>
        <end position="517"/>
    </location>
</feature>
<reference evidence="4 5" key="1">
    <citation type="submission" date="2019-03" db="EMBL/GenBank/DDBJ databases">
        <title>Single cell metagenomics reveals metabolic interactions within the superorganism composed of flagellate Streblomastix strix and complex community of Bacteroidetes bacteria on its surface.</title>
        <authorList>
            <person name="Treitli S.C."/>
            <person name="Kolisko M."/>
            <person name="Husnik F."/>
            <person name="Keeling P."/>
            <person name="Hampl V."/>
        </authorList>
    </citation>
    <scope>NUCLEOTIDE SEQUENCE [LARGE SCALE GENOMIC DNA]</scope>
    <source>
        <strain evidence="4">ST1C</strain>
    </source>
</reference>
<feature type="region of interest" description="Disordered" evidence="2">
    <location>
        <begin position="1095"/>
        <end position="1141"/>
    </location>
</feature>
<dbReference type="SMART" id="SM00360">
    <property type="entry name" value="RRM"/>
    <property type="match status" value="4"/>
</dbReference>
<protein>
    <submittedName>
        <fullName evidence="4">Putative polyadenylate-binding protein 1</fullName>
    </submittedName>
</protein>
<feature type="region of interest" description="Disordered" evidence="2">
    <location>
        <begin position="1028"/>
        <end position="1073"/>
    </location>
</feature>
<gene>
    <name evidence="4" type="ORF">EZS28_017323</name>
</gene>
<keyword evidence="1" id="KW-0694">RNA-binding</keyword>
<feature type="domain" description="RRM" evidence="3">
    <location>
        <begin position="350"/>
        <end position="427"/>
    </location>
</feature>
<feature type="compositionally biased region" description="Basic and acidic residues" evidence="2">
    <location>
        <begin position="226"/>
        <end position="240"/>
    </location>
</feature>
<dbReference type="InterPro" id="IPR000504">
    <property type="entry name" value="RRM_dom"/>
</dbReference>
<feature type="region of interest" description="Disordered" evidence="2">
    <location>
        <begin position="226"/>
        <end position="257"/>
    </location>
</feature>
<feature type="region of interest" description="Disordered" evidence="2">
    <location>
        <begin position="1"/>
        <end position="21"/>
    </location>
</feature>
<feature type="compositionally biased region" description="Low complexity" evidence="2">
    <location>
        <begin position="1034"/>
        <end position="1054"/>
    </location>
</feature>
<dbReference type="InterPro" id="IPR016024">
    <property type="entry name" value="ARM-type_fold"/>
</dbReference>
<dbReference type="PANTHER" id="PTHR15241:SF304">
    <property type="entry name" value="RRM DOMAIN-CONTAINING PROTEIN"/>
    <property type="match status" value="1"/>
</dbReference>
<feature type="compositionally biased region" description="Basic and acidic residues" evidence="2">
    <location>
        <begin position="616"/>
        <end position="640"/>
    </location>
</feature>
<dbReference type="InterPro" id="IPR035979">
    <property type="entry name" value="RBD_domain_sf"/>
</dbReference>